<proteinExistence type="predicted"/>
<reference evidence="2" key="1">
    <citation type="journal article" date="2015" name="Genome Biol. Evol.">
        <title>Organellar Genomes of White Spruce (Picea glauca): Assembly and Annotation.</title>
        <authorList>
            <person name="Jackman S.D."/>
            <person name="Warren R.L."/>
            <person name="Gibb E.A."/>
            <person name="Vandervalk B.P."/>
            <person name="Mohamadi H."/>
            <person name="Chu J."/>
            <person name="Raymond A."/>
            <person name="Pleasance S."/>
            <person name="Coope R."/>
            <person name="Wildung M.R."/>
            <person name="Ritland C.E."/>
            <person name="Bousquet J."/>
            <person name="Jones S.J."/>
            <person name="Bohlmann J."/>
            <person name="Birol I."/>
        </authorList>
    </citation>
    <scope>NUCLEOTIDE SEQUENCE [LARGE SCALE GENOMIC DNA]</scope>
    <source>
        <tissue evidence="2">Flushing bud</tissue>
    </source>
</reference>
<protein>
    <submittedName>
        <fullName evidence="2">Uncharacterized protein</fullName>
    </submittedName>
</protein>
<dbReference type="EMBL" id="LKAM01000010">
    <property type="protein sequence ID" value="KUM46642.1"/>
    <property type="molecule type" value="Genomic_DNA"/>
</dbReference>
<keyword evidence="2" id="KW-0496">Mitochondrion</keyword>
<accession>A0A117NGF3</accession>
<name>A0A117NGF3_PICGL</name>
<comment type="caution">
    <text evidence="2">The sequence shown here is derived from an EMBL/GenBank/DDBJ whole genome shotgun (WGS) entry which is preliminary data.</text>
</comment>
<dbReference type="AlphaFoldDB" id="A0A117NGF3"/>
<sequence>MQVSSPHRYISLMSHNVPPVSSLLIALSHTPSSIGTVATIPLTSINASIVSPLASSPFTTLASLEPNLVVTPMSYKINAIVNPASQPAELGNVKYTLHGPPSEEDPHIHL</sequence>
<evidence type="ECO:0000256" key="1">
    <source>
        <dbReference type="SAM" id="MobiDB-lite"/>
    </source>
</evidence>
<organism evidence="2">
    <name type="scientific">Picea glauca</name>
    <name type="common">White spruce</name>
    <name type="synonym">Pinus glauca</name>
    <dbReference type="NCBI Taxonomy" id="3330"/>
    <lineage>
        <taxon>Eukaryota</taxon>
        <taxon>Viridiplantae</taxon>
        <taxon>Streptophyta</taxon>
        <taxon>Embryophyta</taxon>
        <taxon>Tracheophyta</taxon>
        <taxon>Spermatophyta</taxon>
        <taxon>Pinopsida</taxon>
        <taxon>Pinidae</taxon>
        <taxon>Conifers I</taxon>
        <taxon>Pinales</taxon>
        <taxon>Pinaceae</taxon>
        <taxon>Picea</taxon>
    </lineage>
</organism>
<geneLocation type="mitochondrion" evidence="2"/>
<gene>
    <name evidence="2" type="ORF">ABT39_MTgene1322</name>
</gene>
<evidence type="ECO:0000313" key="2">
    <source>
        <dbReference type="EMBL" id="KUM46642.1"/>
    </source>
</evidence>
<feature type="region of interest" description="Disordered" evidence="1">
    <location>
        <begin position="91"/>
        <end position="110"/>
    </location>
</feature>